<organism evidence="3 4">
    <name type="scientific">Actinomadura physcomitrii</name>
    <dbReference type="NCBI Taxonomy" id="2650748"/>
    <lineage>
        <taxon>Bacteria</taxon>
        <taxon>Bacillati</taxon>
        <taxon>Actinomycetota</taxon>
        <taxon>Actinomycetes</taxon>
        <taxon>Streptosporangiales</taxon>
        <taxon>Thermomonosporaceae</taxon>
        <taxon>Actinomadura</taxon>
    </lineage>
</organism>
<sequence>MPVHEIDAALEYALRRGLLHVDDLTTETISMSPVDRRPPEERDPSAARERRAAIQAWAKANGVKINQRGNIPPAVEEQFRRHQGPLG</sequence>
<keyword evidence="4" id="KW-1185">Reference proteome</keyword>
<protein>
    <recommendedName>
        <fullName evidence="2">Lsr2 DNA-binding domain-containing protein</fullName>
    </recommendedName>
</protein>
<gene>
    <name evidence="3" type="ORF">F8568_002760</name>
</gene>
<proteinExistence type="predicted"/>
<reference evidence="3" key="1">
    <citation type="submission" date="2019-12" db="EMBL/GenBank/DDBJ databases">
        <title>Actinomadura physcomitrii sp. nov., a novel actinomycete isolated from moss [Physcomitrium sphaericum (Ludw) Fuernr].</title>
        <authorList>
            <person name="Zhuang X."/>
        </authorList>
    </citation>
    <scope>NUCLEOTIDE SEQUENCE [LARGE SCALE GENOMIC DNA]</scope>
    <source>
        <strain evidence="3">LD22</strain>
    </source>
</reference>
<name>A0A6I4MB31_9ACTN</name>
<dbReference type="AlphaFoldDB" id="A0A6I4MB31"/>
<dbReference type="GO" id="GO:0003677">
    <property type="term" value="F:DNA binding"/>
    <property type="evidence" value="ECO:0007669"/>
    <property type="project" value="UniProtKB-KW"/>
</dbReference>
<dbReference type="Pfam" id="PF23359">
    <property type="entry name" value="Lsr2_DNA-bd"/>
    <property type="match status" value="1"/>
</dbReference>
<dbReference type="EMBL" id="WBMS02000002">
    <property type="protein sequence ID" value="MVZ99325.1"/>
    <property type="molecule type" value="Genomic_DNA"/>
</dbReference>
<dbReference type="InterPro" id="IPR036625">
    <property type="entry name" value="E3-bd_dom_sf"/>
</dbReference>
<dbReference type="InterPro" id="IPR055370">
    <property type="entry name" value="Lsr2_DNA-bd"/>
</dbReference>
<dbReference type="Gene3D" id="4.10.320.10">
    <property type="entry name" value="E3-binding domain"/>
    <property type="match status" value="1"/>
</dbReference>
<accession>A0A6I4MB31</accession>
<dbReference type="GO" id="GO:0016746">
    <property type="term" value="F:acyltransferase activity"/>
    <property type="evidence" value="ECO:0007669"/>
    <property type="project" value="InterPro"/>
</dbReference>
<evidence type="ECO:0000259" key="2">
    <source>
        <dbReference type="Pfam" id="PF23359"/>
    </source>
</evidence>
<evidence type="ECO:0000256" key="1">
    <source>
        <dbReference type="ARBA" id="ARBA00023125"/>
    </source>
</evidence>
<dbReference type="Proteomes" id="UP000462055">
    <property type="component" value="Unassembled WGS sequence"/>
</dbReference>
<evidence type="ECO:0000313" key="4">
    <source>
        <dbReference type="Proteomes" id="UP000462055"/>
    </source>
</evidence>
<keyword evidence="1" id="KW-0238">DNA-binding</keyword>
<evidence type="ECO:0000313" key="3">
    <source>
        <dbReference type="EMBL" id="MVZ99325.1"/>
    </source>
</evidence>
<comment type="caution">
    <text evidence="3">The sequence shown here is derived from an EMBL/GenBank/DDBJ whole genome shotgun (WGS) entry which is preliminary data.</text>
</comment>
<feature type="domain" description="Lsr2 DNA-binding" evidence="2">
    <location>
        <begin position="47"/>
        <end position="80"/>
    </location>
</feature>